<feature type="coiled-coil region" evidence="1">
    <location>
        <begin position="98"/>
        <end position="125"/>
    </location>
</feature>
<accession>A0A9P1H5M4</accession>
<evidence type="ECO:0000256" key="2">
    <source>
        <dbReference type="SAM" id="MobiDB-lite"/>
    </source>
</evidence>
<evidence type="ECO:0000313" key="3">
    <source>
        <dbReference type="EMBL" id="CAI4217219.1"/>
    </source>
</evidence>
<dbReference type="Pfam" id="PF09447">
    <property type="entry name" value="Cnl2_NKP2"/>
    <property type="match status" value="1"/>
</dbReference>
<protein>
    <submittedName>
        <fullName evidence="3">Uncharacterized protein</fullName>
    </submittedName>
</protein>
<feature type="compositionally biased region" description="Acidic residues" evidence="2">
    <location>
        <begin position="61"/>
        <end position="72"/>
    </location>
</feature>
<keyword evidence="1" id="KW-0175">Coiled coil</keyword>
<evidence type="ECO:0000313" key="4">
    <source>
        <dbReference type="Proteomes" id="UP000838763"/>
    </source>
</evidence>
<gene>
    <name evidence="3" type="ORF">PPNO1_LOCUS6836</name>
</gene>
<keyword evidence="4" id="KW-1185">Reference proteome</keyword>
<proteinExistence type="predicted"/>
<reference evidence="3" key="1">
    <citation type="submission" date="2022-11" db="EMBL/GenBank/DDBJ databases">
        <authorList>
            <person name="Scott C."/>
            <person name="Bruce N."/>
        </authorList>
    </citation>
    <scope>NUCLEOTIDE SEQUENCE</scope>
</reference>
<dbReference type="PANTHER" id="PTHR28064:SF1">
    <property type="entry name" value="INNER KINETOCHORE SUBUNIT NKP2"/>
    <property type="match status" value="1"/>
</dbReference>
<dbReference type="OrthoDB" id="2311687at2759"/>
<dbReference type="GO" id="GO:0007059">
    <property type="term" value="P:chromosome segregation"/>
    <property type="evidence" value="ECO:0007669"/>
    <property type="project" value="TreeGrafter"/>
</dbReference>
<dbReference type="PANTHER" id="PTHR28064">
    <property type="entry name" value="INNER KINETOCHORE SUBUNIT NKP2"/>
    <property type="match status" value="1"/>
</dbReference>
<organism evidence="3 4">
    <name type="scientific">Parascedosporium putredinis</name>
    <dbReference type="NCBI Taxonomy" id="1442378"/>
    <lineage>
        <taxon>Eukaryota</taxon>
        <taxon>Fungi</taxon>
        <taxon>Dikarya</taxon>
        <taxon>Ascomycota</taxon>
        <taxon>Pezizomycotina</taxon>
        <taxon>Sordariomycetes</taxon>
        <taxon>Hypocreomycetidae</taxon>
        <taxon>Microascales</taxon>
        <taxon>Microascaceae</taxon>
        <taxon>Parascedosporium</taxon>
    </lineage>
</organism>
<dbReference type="AlphaFoldDB" id="A0A9P1H5M4"/>
<evidence type="ECO:0000256" key="1">
    <source>
        <dbReference type="SAM" id="Coils"/>
    </source>
</evidence>
<dbReference type="EMBL" id="CALLCH030000016">
    <property type="protein sequence ID" value="CAI4217219.1"/>
    <property type="molecule type" value="Genomic_DNA"/>
</dbReference>
<feature type="region of interest" description="Disordered" evidence="2">
    <location>
        <begin position="34"/>
        <end position="72"/>
    </location>
</feature>
<dbReference type="GO" id="GO:0031511">
    <property type="term" value="C:Mis6-Sim4 complex"/>
    <property type="evidence" value="ECO:0007669"/>
    <property type="project" value="TreeGrafter"/>
</dbReference>
<dbReference type="Proteomes" id="UP000838763">
    <property type="component" value="Unassembled WGS sequence"/>
</dbReference>
<dbReference type="InterPro" id="IPR018565">
    <property type="entry name" value="Nkp2/Cnl2"/>
</dbReference>
<sequence>MATPTESQILTNYLLLPADLRSVITPDKFAALFPAPSRPPLTSSRDQARVPPAQRGGQGSEEGEEGNGEIDDEIEIERALFGASTDAVNSRHTLSSIVPELNAAVADLESQIKALEDEERATIASLQKRSGP</sequence>
<comment type="caution">
    <text evidence="3">The sequence shown here is derived from an EMBL/GenBank/DDBJ whole genome shotgun (WGS) entry which is preliminary data.</text>
</comment>
<name>A0A9P1H5M4_9PEZI</name>